<protein>
    <submittedName>
        <fullName evidence="1">Loader and inhibitor of phage G40P</fullName>
    </submittedName>
</protein>
<accession>A0A8S5SAR7</accession>
<name>A0A8S5SAR7_9CAUD</name>
<organism evidence="1">
    <name type="scientific">Podoviridae sp. ctiVc2</name>
    <dbReference type="NCBI Taxonomy" id="2827745"/>
    <lineage>
        <taxon>Viruses</taxon>
        <taxon>Duplodnaviria</taxon>
        <taxon>Heunggongvirae</taxon>
        <taxon>Uroviricota</taxon>
        <taxon>Caudoviricetes</taxon>
    </lineage>
</organism>
<sequence length="232" mass="26577">MNNQMNHQQKILEALLILSTGWNTSPSKETIKLYVHQLSYADPLILQRAMLNLLSKCKFLPSFAEIESEYKELDNYINGKEELMTAQEAYGVVEDAVRLYSYEHGLEHLDGITKQAAQTIWSAFNPWNGDYNRAACMSQFVRCYEELVKRKNKNDEKASEIKNDGLLLEMKMKKEEERKQIEAGNAQIKMLPNGHLIETVKEERKPVNLNEILDNADISEKGKALLRQAIGG</sequence>
<proteinExistence type="predicted"/>
<evidence type="ECO:0000313" key="1">
    <source>
        <dbReference type="EMBL" id="DAF47786.1"/>
    </source>
</evidence>
<dbReference type="EMBL" id="BK032558">
    <property type="protein sequence ID" value="DAF47786.1"/>
    <property type="molecule type" value="Genomic_DNA"/>
</dbReference>
<reference evidence="1" key="1">
    <citation type="journal article" date="2021" name="Proc. Natl. Acad. Sci. U.S.A.">
        <title>A Catalog of Tens of Thousands of Viruses from Human Metagenomes Reveals Hidden Associations with Chronic Diseases.</title>
        <authorList>
            <person name="Tisza M.J."/>
            <person name="Buck C.B."/>
        </authorList>
    </citation>
    <scope>NUCLEOTIDE SEQUENCE</scope>
    <source>
        <strain evidence="1">CtiVc2</strain>
    </source>
</reference>